<evidence type="ECO:0000259" key="2">
    <source>
        <dbReference type="Pfam" id="PF14368"/>
    </source>
</evidence>
<dbReference type="InterPro" id="IPR016140">
    <property type="entry name" value="Bifunc_inhib/LTP/seed_store"/>
</dbReference>
<keyword evidence="1" id="KW-0732">Signal</keyword>
<protein>
    <recommendedName>
        <fullName evidence="2">Bifunctional inhibitor/plant lipid transfer protein/seed storage helical domain-containing protein</fullName>
    </recommendedName>
</protein>
<feature type="domain" description="Bifunctional inhibitor/plant lipid transfer protein/seed storage helical" evidence="2">
    <location>
        <begin position="24"/>
        <end position="106"/>
    </location>
</feature>
<proteinExistence type="predicted"/>
<name>A0A2S3I887_9POAL</name>
<dbReference type="Gramene" id="PAN39005">
    <property type="protein sequence ID" value="PAN39005"/>
    <property type="gene ID" value="PAHAL_7G213400"/>
</dbReference>
<feature type="chain" id="PRO_5015595794" description="Bifunctional inhibitor/plant lipid transfer protein/seed storage helical domain-containing protein" evidence="1">
    <location>
        <begin position="29"/>
        <end position="124"/>
    </location>
</feature>
<dbReference type="Proteomes" id="UP000243499">
    <property type="component" value="Chromosome 7"/>
</dbReference>
<dbReference type="PANTHER" id="PTHR33286:SF44">
    <property type="entry name" value="5A2 PROTEIN"/>
    <property type="match status" value="1"/>
</dbReference>
<feature type="signal peptide" evidence="1">
    <location>
        <begin position="1"/>
        <end position="28"/>
    </location>
</feature>
<dbReference type="AlphaFoldDB" id="A0A2S3I887"/>
<sequence>MMATKVAIQVMVFALVFFIMLATHPAWGEQECCAEKDAVIHNCMRTITIVGGYVDPSSRCRATVQESDMACVCRAISVNEQLRISVVKLVRLARQCGKLVPVGSKCGTWTVQPPLSPPSQSAHP</sequence>
<dbReference type="InterPro" id="IPR036312">
    <property type="entry name" value="Bifun_inhib/LTP/seed_sf"/>
</dbReference>
<dbReference type="EMBL" id="CM008052">
    <property type="protein sequence ID" value="PAN39005.1"/>
    <property type="molecule type" value="Genomic_DNA"/>
</dbReference>
<gene>
    <name evidence="3" type="ORF">PAHAL_7G213400</name>
</gene>
<evidence type="ECO:0000256" key="1">
    <source>
        <dbReference type="SAM" id="SignalP"/>
    </source>
</evidence>
<organism evidence="3">
    <name type="scientific">Panicum hallii</name>
    <dbReference type="NCBI Taxonomy" id="206008"/>
    <lineage>
        <taxon>Eukaryota</taxon>
        <taxon>Viridiplantae</taxon>
        <taxon>Streptophyta</taxon>
        <taxon>Embryophyta</taxon>
        <taxon>Tracheophyta</taxon>
        <taxon>Spermatophyta</taxon>
        <taxon>Magnoliopsida</taxon>
        <taxon>Liliopsida</taxon>
        <taxon>Poales</taxon>
        <taxon>Poaceae</taxon>
        <taxon>PACMAD clade</taxon>
        <taxon>Panicoideae</taxon>
        <taxon>Panicodae</taxon>
        <taxon>Paniceae</taxon>
        <taxon>Panicinae</taxon>
        <taxon>Panicum</taxon>
        <taxon>Panicum sect. Panicum</taxon>
    </lineage>
</organism>
<dbReference type="Gene3D" id="1.10.110.10">
    <property type="entry name" value="Plant lipid-transfer and hydrophobic proteins"/>
    <property type="match status" value="1"/>
</dbReference>
<evidence type="ECO:0000313" key="3">
    <source>
        <dbReference type="EMBL" id="PAN39005.1"/>
    </source>
</evidence>
<reference evidence="3" key="1">
    <citation type="submission" date="2018-04" db="EMBL/GenBank/DDBJ databases">
        <title>WGS assembly of Panicum hallii.</title>
        <authorList>
            <person name="Lovell J."/>
            <person name="Jenkins J."/>
            <person name="Lowry D."/>
            <person name="Mamidi S."/>
            <person name="Sreedasyam A."/>
            <person name="Weng X."/>
            <person name="Barry K."/>
            <person name="Bonette J."/>
            <person name="Campitelli B."/>
            <person name="Daum C."/>
            <person name="Gordon S."/>
            <person name="Gould B."/>
            <person name="Lipzen A."/>
            <person name="Macqueen A."/>
            <person name="Palacio-Mejia J."/>
            <person name="Plott C."/>
            <person name="Shakirov E."/>
            <person name="Shu S."/>
            <person name="Yoshinaga Y."/>
            <person name="Zane M."/>
            <person name="Rokhsar D."/>
            <person name="Grimwood J."/>
            <person name="Schmutz J."/>
            <person name="Juenger T."/>
        </authorList>
    </citation>
    <scope>NUCLEOTIDE SEQUENCE [LARGE SCALE GENOMIC DNA]</scope>
    <source>
        <strain evidence="3">FIL2</strain>
    </source>
</reference>
<accession>A0A2S3I887</accession>
<dbReference type="Pfam" id="PF14368">
    <property type="entry name" value="LTP_2"/>
    <property type="match status" value="1"/>
</dbReference>
<dbReference type="PANTHER" id="PTHR33286">
    <property type="entry name" value="BIFUNCTIONAL INHIBITOR/LIPID-TRANSFER PROTEIN/SEED STORAGE 2S ALBUMIN SUPERFAMILY PROTEIN"/>
    <property type="match status" value="1"/>
</dbReference>